<dbReference type="RefSeq" id="WP_109414405.1">
    <property type="nucleotide sequence ID" value="NZ_QEAS01000002.1"/>
</dbReference>
<accession>A0A2U2PLC2</accession>
<dbReference type="OrthoDB" id="648163at2"/>
<dbReference type="AlphaFoldDB" id="A0A2U2PLC2"/>
<name>A0A2U2PLC2_9SPHI</name>
<dbReference type="Pfam" id="PF19781">
    <property type="entry name" value="DUF6266"/>
    <property type="match status" value="1"/>
</dbReference>
<comment type="caution">
    <text evidence="1">The sequence shown here is derived from an EMBL/GenBank/DDBJ whole genome shotgun (WGS) entry which is preliminary data.</text>
</comment>
<sequence>MGVYKQGIAGPFSGKVGSIIGSRWRKISYMRGIARKNHKPASPAQLLQRKKFQIMSDFLLGISPLFNRSYSQENTSRKSAYHIALSYHLKYAFTMWDGLPEIDFTKVVLSRGNLPKPLDARAECTPDKNIMVIWSPLIRTSFVSPDDKAMIVIYNSQDKIFIVNSKHSRKEGQALVKIIRHWHDHPLHIFIFFSSDEGNNSPSHYLGVRRINPETETENL</sequence>
<protein>
    <submittedName>
        <fullName evidence="1">Uncharacterized protein</fullName>
    </submittedName>
</protein>
<dbReference type="InterPro" id="IPR046233">
    <property type="entry name" value="DUF6266"/>
</dbReference>
<proteinExistence type="predicted"/>
<organism evidence="1 2">
    <name type="scientific">Pararcticibacter amylolyticus</name>
    <dbReference type="NCBI Taxonomy" id="2173175"/>
    <lineage>
        <taxon>Bacteria</taxon>
        <taxon>Pseudomonadati</taxon>
        <taxon>Bacteroidota</taxon>
        <taxon>Sphingobacteriia</taxon>
        <taxon>Sphingobacteriales</taxon>
        <taxon>Sphingobacteriaceae</taxon>
        <taxon>Pararcticibacter</taxon>
    </lineage>
</organism>
<dbReference type="Proteomes" id="UP000245647">
    <property type="component" value="Unassembled WGS sequence"/>
</dbReference>
<evidence type="ECO:0000313" key="2">
    <source>
        <dbReference type="Proteomes" id="UP000245647"/>
    </source>
</evidence>
<reference evidence="1 2" key="1">
    <citation type="submission" date="2018-04" db="EMBL/GenBank/DDBJ databases">
        <title>Pedobacter chongqingensis sp. nov., isolated from a rottenly hemp rope.</title>
        <authorList>
            <person name="Cai Y."/>
        </authorList>
    </citation>
    <scope>NUCLEOTIDE SEQUENCE [LARGE SCALE GENOMIC DNA]</scope>
    <source>
        <strain evidence="1 2">FJ4-8</strain>
    </source>
</reference>
<evidence type="ECO:0000313" key="1">
    <source>
        <dbReference type="EMBL" id="PWG82128.1"/>
    </source>
</evidence>
<dbReference type="EMBL" id="QEAS01000002">
    <property type="protein sequence ID" value="PWG82128.1"/>
    <property type="molecule type" value="Genomic_DNA"/>
</dbReference>
<keyword evidence="2" id="KW-1185">Reference proteome</keyword>
<gene>
    <name evidence="1" type="ORF">DDR33_03680</name>
</gene>